<evidence type="ECO:0000313" key="6">
    <source>
        <dbReference type="Proteomes" id="UP000317812"/>
    </source>
</evidence>
<dbReference type="InterPro" id="IPR018060">
    <property type="entry name" value="HTH_AraC"/>
</dbReference>
<feature type="domain" description="HTH araC/xylS-type" evidence="4">
    <location>
        <begin position="292"/>
        <end position="390"/>
    </location>
</feature>
<keyword evidence="1" id="KW-0805">Transcription regulation</keyword>
<dbReference type="InterPro" id="IPR009057">
    <property type="entry name" value="Homeodomain-like_sf"/>
</dbReference>
<evidence type="ECO:0000259" key="4">
    <source>
        <dbReference type="PROSITE" id="PS01124"/>
    </source>
</evidence>
<reference evidence="5 6" key="1">
    <citation type="submission" date="2019-01" db="EMBL/GenBank/DDBJ databases">
        <title>Florfenicol resistance in Enterobacteriaceae and whole-genome sequence analysis of florfenicol-resistant Leclercia adecarboxylata strain R25.</title>
        <authorList>
            <person name="Bao Q."/>
            <person name="Ying Y."/>
        </authorList>
    </citation>
    <scope>NUCLEOTIDE SEQUENCE [LARGE SCALE GENOMIC DNA]</scope>
    <source>
        <strain evidence="5 6">R25</strain>
    </source>
</reference>
<dbReference type="GO" id="GO:0003700">
    <property type="term" value="F:DNA-binding transcription factor activity"/>
    <property type="evidence" value="ECO:0007669"/>
    <property type="project" value="InterPro"/>
</dbReference>
<name>A0AAP9ISD7_9ENTR</name>
<evidence type="ECO:0000256" key="1">
    <source>
        <dbReference type="ARBA" id="ARBA00023015"/>
    </source>
</evidence>
<dbReference type="GO" id="GO:0000976">
    <property type="term" value="F:transcription cis-regulatory region binding"/>
    <property type="evidence" value="ECO:0007669"/>
    <property type="project" value="TreeGrafter"/>
</dbReference>
<dbReference type="PANTHER" id="PTHR30146:SF24">
    <property type="entry name" value="XYLOSE OPERON REGULATORY PROTEIN"/>
    <property type="match status" value="1"/>
</dbReference>
<dbReference type="EMBL" id="CP035382">
    <property type="protein sequence ID" value="QDK20923.1"/>
    <property type="molecule type" value="Genomic_DNA"/>
</dbReference>
<dbReference type="Pfam" id="PF13377">
    <property type="entry name" value="Peripla_BP_3"/>
    <property type="match status" value="1"/>
</dbReference>
<dbReference type="InterPro" id="IPR028082">
    <property type="entry name" value="Peripla_BP_I"/>
</dbReference>
<dbReference type="AlphaFoldDB" id="A0AAP9ISD7"/>
<dbReference type="PROSITE" id="PS01124">
    <property type="entry name" value="HTH_ARAC_FAMILY_2"/>
    <property type="match status" value="1"/>
</dbReference>
<keyword evidence="2" id="KW-0238">DNA-binding</keyword>
<evidence type="ECO:0000256" key="3">
    <source>
        <dbReference type="ARBA" id="ARBA00023163"/>
    </source>
</evidence>
<protein>
    <submittedName>
        <fullName evidence="5">Helix-turn-helix domain-containing protein</fullName>
    </submittedName>
</protein>
<dbReference type="SUPFAM" id="SSF46689">
    <property type="entry name" value="Homeodomain-like"/>
    <property type="match status" value="1"/>
</dbReference>
<dbReference type="Gene3D" id="1.10.10.60">
    <property type="entry name" value="Homeodomain-like"/>
    <property type="match status" value="1"/>
</dbReference>
<gene>
    <name evidence="5" type="ORF">ES815_22465</name>
</gene>
<keyword evidence="3" id="KW-0804">Transcription</keyword>
<dbReference type="SMART" id="SM00342">
    <property type="entry name" value="HTH_ARAC"/>
    <property type="match status" value="1"/>
</dbReference>
<dbReference type="SUPFAM" id="SSF53822">
    <property type="entry name" value="Periplasmic binding protein-like I"/>
    <property type="match status" value="1"/>
</dbReference>
<organism evidence="5 6">
    <name type="scientific">Leclercia adecarboxylata</name>
    <dbReference type="NCBI Taxonomy" id="83655"/>
    <lineage>
        <taxon>Bacteria</taxon>
        <taxon>Pseudomonadati</taxon>
        <taxon>Pseudomonadota</taxon>
        <taxon>Gammaproteobacteria</taxon>
        <taxon>Enterobacterales</taxon>
        <taxon>Enterobacteriaceae</taxon>
        <taxon>Leclercia</taxon>
    </lineage>
</organism>
<dbReference type="PANTHER" id="PTHR30146">
    <property type="entry name" value="LACI-RELATED TRANSCRIPTIONAL REPRESSOR"/>
    <property type="match status" value="1"/>
</dbReference>
<evidence type="ECO:0000313" key="5">
    <source>
        <dbReference type="EMBL" id="QDK20923.1"/>
    </source>
</evidence>
<dbReference type="Proteomes" id="UP000317812">
    <property type="component" value="Chromosome"/>
</dbReference>
<proteinExistence type="predicted"/>
<dbReference type="InterPro" id="IPR054031">
    <property type="entry name" value="XylR_PBP1"/>
</dbReference>
<sequence length="396" mass="44701">MASRKHDMFRVALMLKAKGRYGRSIIEGICEYMKSTRIHWDFLLEEDFRSSPASLLEWKGDGVIADFDDPMLTSLLTKVDMPVVGIGGTWQMNSPAIRSLSYVASDNVELVRLAYQHLIDMGLPRFACYSIESTIMNPWAVERARAFRQFVEADGHQAEIFEGIPTHALVWQNILEDLARWLDRLPKPIGIIAVTDSRARQVLQACSIAGYAVPEEVAIIGIDDDPLLRSLSRIAISSVAQGTHQMGRTAAKMLHRQLTGTPLRERHMVVRPEGVNAQASTRHSSIMNTYILRARYFIRQFGSLGIKAAQVAEHVGCSRATLDMHFMRTLGKTLHDELLSFRLERSQHLLSETNLSYSDVAMQSGFTSLQYMYSVYRREMGCTPVEYRKARCAGLL</sequence>
<dbReference type="CDD" id="cd01543">
    <property type="entry name" value="PBP1_XylR"/>
    <property type="match status" value="1"/>
</dbReference>
<dbReference type="Gene3D" id="3.40.50.2300">
    <property type="match status" value="2"/>
</dbReference>
<accession>A0AAP9ISD7</accession>
<dbReference type="InterPro" id="IPR046335">
    <property type="entry name" value="LacI/GalR-like_sensor"/>
</dbReference>
<evidence type="ECO:0000256" key="2">
    <source>
        <dbReference type="ARBA" id="ARBA00023125"/>
    </source>
</evidence>
<dbReference type="Pfam" id="PF12833">
    <property type="entry name" value="HTH_18"/>
    <property type="match status" value="1"/>
</dbReference>
<dbReference type="Pfam" id="PF22177">
    <property type="entry name" value="PBP1_XylR"/>
    <property type="match status" value="1"/>
</dbReference>